<evidence type="ECO:0000256" key="10">
    <source>
        <dbReference type="SAM" id="Phobius"/>
    </source>
</evidence>
<evidence type="ECO:0000256" key="4">
    <source>
        <dbReference type="ARBA" id="ARBA00006627"/>
    </source>
</evidence>
<dbReference type="PANTHER" id="PTHR13416:SF2">
    <property type="entry name" value="TRANSMEMBRANE PROTEIN 43"/>
    <property type="match status" value="1"/>
</dbReference>
<protein>
    <recommendedName>
        <fullName evidence="13">Transmembrane protein</fullName>
    </recommendedName>
</protein>
<dbReference type="EMBL" id="JADGJH010000493">
    <property type="protein sequence ID" value="KAJ3127808.1"/>
    <property type="molecule type" value="Genomic_DNA"/>
</dbReference>
<dbReference type="PANTHER" id="PTHR13416">
    <property type="match status" value="1"/>
</dbReference>
<evidence type="ECO:0000256" key="8">
    <source>
        <dbReference type="ARBA" id="ARBA00023136"/>
    </source>
</evidence>
<keyword evidence="7 10" id="KW-1133">Transmembrane helix</keyword>
<reference evidence="11" key="1">
    <citation type="submission" date="2020-05" db="EMBL/GenBank/DDBJ databases">
        <title>Phylogenomic resolution of chytrid fungi.</title>
        <authorList>
            <person name="Stajich J.E."/>
            <person name="Amses K."/>
            <person name="Simmons R."/>
            <person name="Seto K."/>
            <person name="Myers J."/>
            <person name="Bonds A."/>
            <person name="Quandt C.A."/>
            <person name="Barry K."/>
            <person name="Liu P."/>
            <person name="Grigoriev I."/>
            <person name="Longcore J.E."/>
            <person name="James T.Y."/>
        </authorList>
    </citation>
    <scope>NUCLEOTIDE SEQUENCE</scope>
    <source>
        <strain evidence="11">JEL0513</strain>
    </source>
</reference>
<dbReference type="GO" id="GO:0005637">
    <property type="term" value="C:nuclear inner membrane"/>
    <property type="evidence" value="ECO:0007669"/>
    <property type="project" value="TreeGrafter"/>
</dbReference>
<evidence type="ECO:0000313" key="11">
    <source>
        <dbReference type="EMBL" id="KAJ3127808.1"/>
    </source>
</evidence>
<evidence type="ECO:0000256" key="1">
    <source>
        <dbReference type="ARBA" id="ARBA00004127"/>
    </source>
</evidence>
<comment type="subcellular location">
    <subcellularLocation>
        <location evidence="1">Endomembrane system</location>
        <topology evidence="1">Multi-pass membrane protein</topology>
    </subcellularLocation>
    <subcellularLocation>
        <location evidence="3">Endoplasmic reticulum membrane</location>
    </subcellularLocation>
    <subcellularLocation>
        <location evidence="2">Nucleus envelope</location>
    </subcellularLocation>
</comment>
<dbReference type="GO" id="GO:0006629">
    <property type="term" value="P:lipid metabolic process"/>
    <property type="evidence" value="ECO:0007669"/>
    <property type="project" value="TreeGrafter"/>
</dbReference>
<gene>
    <name evidence="11" type="ORF">HK100_009545</name>
</gene>
<evidence type="ECO:0000256" key="5">
    <source>
        <dbReference type="ARBA" id="ARBA00022692"/>
    </source>
</evidence>
<sequence>MFRQGRTYRYSTYRKANSERAASHPVQKFLSNFFIGVAIASVPLFLLYVEQSRTTAQDAVNEALSIVVPAYPSTPINSLVFASSHSVNPDLIQDPQFALAFPGAVRVRRNTEYCQWQEFSHDERVTERDEDGNEHTVTTTTFYYNKGWYPLLIQSMFFDQPAAHYNPQRDPYPSITRTAAKAALGEYTVLSSVLQSADEGWKVRSTYSTDEIDAMDQLSDAGVDERFRYIGNGYFYSEYEATHTATFLRAAGMALEGSFLDYQIADLVNGLFGTCAAGDIRVRYEAILVNHERGASVVGKLLPDNKIGVYEMSNGYKMGLFENTADITYEKMFDKVLNQAWWWVFGGYVALVVWASVVTYWYPWKPLEQQRESGSNSKNPLDVYFWAAEAAALTIVTAGTVKLLVTNELTVGLTCLAAGTGVLAVSNSPQIRLQFGEKEKTD</sequence>
<evidence type="ECO:0000256" key="2">
    <source>
        <dbReference type="ARBA" id="ARBA00004259"/>
    </source>
</evidence>
<proteinExistence type="inferred from homology"/>
<keyword evidence="9" id="KW-0539">Nucleus</keyword>
<feature type="transmembrane region" description="Helical" evidence="10">
    <location>
        <begin position="29"/>
        <end position="49"/>
    </location>
</feature>
<evidence type="ECO:0008006" key="13">
    <source>
        <dbReference type="Google" id="ProtNLM"/>
    </source>
</evidence>
<dbReference type="GO" id="GO:0005789">
    <property type="term" value="C:endoplasmic reticulum membrane"/>
    <property type="evidence" value="ECO:0007669"/>
    <property type="project" value="UniProtKB-SubCell"/>
</dbReference>
<organism evidence="11 12">
    <name type="scientific">Physocladia obscura</name>
    <dbReference type="NCBI Taxonomy" id="109957"/>
    <lineage>
        <taxon>Eukaryota</taxon>
        <taxon>Fungi</taxon>
        <taxon>Fungi incertae sedis</taxon>
        <taxon>Chytridiomycota</taxon>
        <taxon>Chytridiomycota incertae sedis</taxon>
        <taxon>Chytridiomycetes</taxon>
        <taxon>Chytridiales</taxon>
        <taxon>Chytriomycetaceae</taxon>
        <taxon>Physocladia</taxon>
    </lineage>
</organism>
<keyword evidence="6" id="KW-0256">Endoplasmic reticulum</keyword>
<evidence type="ECO:0000313" key="12">
    <source>
        <dbReference type="Proteomes" id="UP001211907"/>
    </source>
</evidence>
<evidence type="ECO:0000256" key="6">
    <source>
        <dbReference type="ARBA" id="ARBA00022824"/>
    </source>
</evidence>
<accession>A0AAD5T4X9</accession>
<feature type="transmembrane region" description="Helical" evidence="10">
    <location>
        <begin position="383"/>
        <end position="405"/>
    </location>
</feature>
<keyword evidence="12" id="KW-1185">Reference proteome</keyword>
<keyword evidence="8 10" id="KW-0472">Membrane</keyword>
<comment type="similarity">
    <text evidence="4">Belongs to the TMEM43 family.</text>
</comment>
<evidence type="ECO:0000256" key="7">
    <source>
        <dbReference type="ARBA" id="ARBA00022989"/>
    </source>
</evidence>
<keyword evidence="5 10" id="KW-0812">Transmembrane</keyword>
<dbReference type="Pfam" id="PF07787">
    <property type="entry name" value="TMEM43"/>
    <property type="match status" value="1"/>
</dbReference>
<dbReference type="InterPro" id="IPR012430">
    <property type="entry name" value="TMEM43_fam"/>
</dbReference>
<dbReference type="GO" id="GO:0071763">
    <property type="term" value="P:nuclear membrane organization"/>
    <property type="evidence" value="ECO:0007669"/>
    <property type="project" value="TreeGrafter"/>
</dbReference>
<name>A0AAD5T4X9_9FUNG</name>
<dbReference type="Proteomes" id="UP001211907">
    <property type="component" value="Unassembled WGS sequence"/>
</dbReference>
<comment type="caution">
    <text evidence="11">The sequence shown here is derived from an EMBL/GenBank/DDBJ whole genome shotgun (WGS) entry which is preliminary data.</text>
</comment>
<dbReference type="AlphaFoldDB" id="A0AAD5T4X9"/>
<feature type="transmembrane region" description="Helical" evidence="10">
    <location>
        <begin position="340"/>
        <end position="362"/>
    </location>
</feature>
<evidence type="ECO:0000256" key="3">
    <source>
        <dbReference type="ARBA" id="ARBA00004586"/>
    </source>
</evidence>
<evidence type="ECO:0000256" key="9">
    <source>
        <dbReference type="ARBA" id="ARBA00023242"/>
    </source>
</evidence>